<name>A0AB39C3M0_9CAUD</name>
<evidence type="ECO:0008006" key="2">
    <source>
        <dbReference type="Google" id="ProtNLM"/>
    </source>
</evidence>
<organism evidence="1">
    <name type="scientific">Klebsiella phage PMBT64</name>
    <dbReference type="NCBI Taxonomy" id="3229740"/>
    <lineage>
        <taxon>Viruses</taxon>
        <taxon>Duplodnaviria</taxon>
        <taxon>Heunggongvirae</taxon>
        <taxon>Uroviricota</taxon>
        <taxon>Caudoviricetes</taxon>
    </lineage>
</organism>
<proteinExistence type="predicted"/>
<protein>
    <recommendedName>
        <fullName evidence="2">Phage protein</fullName>
    </recommendedName>
</protein>
<evidence type="ECO:0000313" key="1">
    <source>
        <dbReference type="EMBL" id="XDJ01051.1"/>
    </source>
</evidence>
<dbReference type="EMBL" id="PP926510">
    <property type="protein sequence ID" value="XDJ01051.1"/>
    <property type="molecule type" value="Genomic_DNA"/>
</dbReference>
<sequence length="109" mass="12296">MMDARKRPPLSMKFSFWDAGQRKHEGAGSVTLCVRMIMREMTARQRVAFLLSLNSYHHALAAADGKPLPLNLTFSQWVNADEDRKITMKCELTRSIAYAAWLAAGGRPE</sequence>
<reference evidence="1" key="1">
    <citation type="submission" date="2024-06" db="EMBL/GenBank/DDBJ databases">
        <title>This phage originates from the Bacteriophage catalogue of the Bacteriophage Competence Centre, Department of Microbiology und Biotechnology, Max Rubner-Institut, Kiel, Germany.</title>
        <authorList>
            <person name="Sprotte S."/>
            <person name="Brinks E."/>
            <person name="Hille F."/>
        </authorList>
    </citation>
    <scope>NUCLEOTIDE SEQUENCE</scope>
</reference>
<accession>A0AB39C3M0</accession>